<dbReference type="SUPFAM" id="SSF56801">
    <property type="entry name" value="Acetyl-CoA synthetase-like"/>
    <property type="match status" value="1"/>
</dbReference>
<gene>
    <name evidence="3" type="ORF">QQZ08_008362</name>
</gene>
<dbReference type="InterPro" id="IPR020845">
    <property type="entry name" value="AMP-binding_CS"/>
</dbReference>
<dbReference type="Gene3D" id="3.30.300.30">
    <property type="match status" value="1"/>
</dbReference>
<reference evidence="3 4" key="1">
    <citation type="journal article" date="2025" name="Microbiol. Resour. Announc.">
        <title>Draft genome sequences for Neonectria magnoliae and Neonectria punicea, canker pathogens of Liriodendron tulipifera and Acer saccharum in West Virginia.</title>
        <authorList>
            <person name="Petronek H.M."/>
            <person name="Kasson M.T."/>
            <person name="Metheny A.M."/>
            <person name="Stauder C.M."/>
            <person name="Lovett B."/>
            <person name="Lynch S.C."/>
            <person name="Garnas J.R."/>
            <person name="Kasson L.R."/>
            <person name="Stajich J.E."/>
        </authorList>
    </citation>
    <scope>NUCLEOTIDE SEQUENCE [LARGE SCALE GENOMIC DNA]</scope>
    <source>
        <strain evidence="3 4">NRRL 64651</strain>
    </source>
</reference>
<name>A0ABR1HV32_9HYPO</name>
<evidence type="ECO:0000259" key="2">
    <source>
        <dbReference type="Pfam" id="PF00501"/>
    </source>
</evidence>
<dbReference type="PANTHER" id="PTHR42921">
    <property type="entry name" value="ACETOACETYL-COA SYNTHETASE"/>
    <property type="match status" value="1"/>
</dbReference>
<dbReference type="EMBL" id="JAZAVK010000086">
    <property type="protein sequence ID" value="KAK7425085.1"/>
    <property type="molecule type" value="Genomic_DNA"/>
</dbReference>
<feature type="domain" description="AMP-dependent synthetase/ligase" evidence="2">
    <location>
        <begin position="115"/>
        <end position="506"/>
    </location>
</feature>
<sequence>MAGERETRVLWKHQNPSATEMHRFMESINDRQALELKTFRHLYDYSTSNRSVFYTHLFEWANLIYEGSYAAAVDEAVPIDSVPRWFSGVLLNWAENVLFSRSRTDAAGYTGVVGKENDKIAVTEIREGNTRVRHVSWAELRRDAGRLAAALSARGVRQGDRIVLVGANSVSTLLVFLATTWLGAIFSSSSTDMGLKGLLQRAVQINPKASISPPLVFFDDAAVYNGRTIDLRSKLAAFGNGLRQCSDFSGVIAVPRFNEAMDVSTIAGVETWSALLNSSATADHPPFARIPFHHPFLICYSSGTTGPPKALVHSVGGVVLNSLKEERLHNSTSADTVALQFTTTGWIMYLLQAAGLLTGGRIVLYDGSPLWPSPRVLIDILEQQKVSKFGTSPRWMAEMAQKGIAPRQLANLENLRVITSTGMPLSDQLFEWVYDVAFPPQVHLINMSGGTDIAGCFGTGNPLTPVFVGGCQGPSLGVPIAIYEAASADGVGVPVPPGISGELVATDAFVNMPCFFWGDSDGPNPEGPAPAGSRYHSSYFARFKHVWTHGDFCMIHPGTHNIHFMGRADGVLNPSGVRFGSSEIYAVMETHFQHVIEDSLCVGQRRSNDSDESVMLFLVLRGSRKLERMLIREIKASIANELSKRHVPKYIFQVPEIPVTANGKKVELTVKKIVSRLPAKPNETLANPDSLKYFYQFADVERFTQGLGKL</sequence>
<evidence type="ECO:0000256" key="1">
    <source>
        <dbReference type="SAM" id="Phobius"/>
    </source>
</evidence>
<keyword evidence="1" id="KW-1133">Transmembrane helix</keyword>
<keyword evidence="1" id="KW-0812">Transmembrane</keyword>
<comment type="caution">
    <text evidence="3">The sequence shown here is derived from an EMBL/GenBank/DDBJ whole genome shotgun (WGS) entry which is preliminary data.</text>
</comment>
<feature type="transmembrane region" description="Helical" evidence="1">
    <location>
        <begin position="162"/>
        <end position="186"/>
    </location>
</feature>
<dbReference type="Pfam" id="PF00501">
    <property type="entry name" value="AMP-binding"/>
    <property type="match status" value="1"/>
</dbReference>
<dbReference type="InterPro" id="IPR000873">
    <property type="entry name" value="AMP-dep_synth/lig_dom"/>
</dbReference>
<evidence type="ECO:0000313" key="3">
    <source>
        <dbReference type="EMBL" id="KAK7425085.1"/>
    </source>
</evidence>
<dbReference type="Gene3D" id="3.40.50.12780">
    <property type="entry name" value="N-terminal domain of ligase-like"/>
    <property type="match status" value="1"/>
</dbReference>
<dbReference type="InterPro" id="IPR045851">
    <property type="entry name" value="AMP-bd_C_sf"/>
</dbReference>
<dbReference type="Proteomes" id="UP001498421">
    <property type="component" value="Unassembled WGS sequence"/>
</dbReference>
<protein>
    <recommendedName>
        <fullName evidence="2">AMP-dependent synthetase/ligase domain-containing protein</fullName>
    </recommendedName>
</protein>
<dbReference type="PANTHER" id="PTHR42921:SF4">
    <property type="entry name" value="ACETOACETYL-COA SYNTHASE (AFU_ORTHOLOGUE AFUA_8G04770)"/>
    <property type="match status" value="1"/>
</dbReference>
<dbReference type="InterPro" id="IPR005914">
    <property type="entry name" value="Acac_CoA_synth"/>
</dbReference>
<keyword evidence="4" id="KW-1185">Reference proteome</keyword>
<dbReference type="PROSITE" id="PS00455">
    <property type="entry name" value="AMP_BINDING"/>
    <property type="match status" value="1"/>
</dbReference>
<proteinExistence type="predicted"/>
<evidence type="ECO:0000313" key="4">
    <source>
        <dbReference type="Proteomes" id="UP001498421"/>
    </source>
</evidence>
<accession>A0ABR1HV32</accession>
<organism evidence="3 4">
    <name type="scientific">Neonectria magnoliae</name>
    <dbReference type="NCBI Taxonomy" id="2732573"/>
    <lineage>
        <taxon>Eukaryota</taxon>
        <taxon>Fungi</taxon>
        <taxon>Dikarya</taxon>
        <taxon>Ascomycota</taxon>
        <taxon>Pezizomycotina</taxon>
        <taxon>Sordariomycetes</taxon>
        <taxon>Hypocreomycetidae</taxon>
        <taxon>Hypocreales</taxon>
        <taxon>Nectriaceae</taxon>
        <taxon>Neonectria</taxon>
    </lineage>
</organism>
<dbReference type="NCBIfam" id="TIGR01217">
    <property type="entry name" value="ac_ac_CoA_syn"/>
    <property type="match status" value="1"/>
</dbReference>
<dbReference type="InterPro" id="IPR042099">
    <property type="entry name" value="ANL_N_sf"/>
</dbReference>
<keyword evidence="1" id="KW-0472">Membrane</keyword>